<keyword evidence="2" id="KW-1185">Reference proteome</keyword>
<name>A0A7U2I4U5_PHANO</name>
<accession>A0A7U2I4U5</accession>
<reference evidence="2" key="1">
    <citation type="journal article" date="2021" name="BMC Genomics">
        <title>Chromosome-level genome assembly and manually-curated proteome of model necrotroph Parastagonospora nodorum Sn15 reveals a genome-wide trove of candidate effector homologs, and redundancy of virulence-related functions within an accessory chromosome.</title>
        <authorList>
            <person name="Bertazzoni S."/>
            <person name="Jones D.A.B."/>
            <person name="Phan H.T."/>
            <person name="Tan K.-C."/>
            <person name="Hane J.K."/>
        </authorList>
    </citation>
    <scope>NUCLEOTIDE SEQUENCE [LARGE SCALE GENOMIC DNA]</scope>
    <source>
        <strain evidence="2">SN15 / ATCC MYA-4574 / FGSC 10173)</strain>
    </source>
</reference>
<organism evidence="1 2">
    <name type="scientific">Phaeosphaeria nodorum (strain SN15 / ATCC MYA-4574 / FGSC 10173)</name>
    <name type="common">Glume blotch fungus</name>
    <name type="synonym">Parastagonospora nodorum</name>
    <dbReference type="NCBI Taxonomy" id="321614"/>
    <lineage>
        <taxon>Eukaryota</taxon>
        <taxon>Fungi</taxon>
        <taxon>Dikarya</taxon>
        <taxon>Ascomycota</taxon>
        <taxon>Pezizomycotina</taxon>
        <taxon>Dothideomycetes</taxon>
        <taxon>Pleosporomycetidae</taxon>
        <taxon>Pleosporales</taxon>
        <taxon>Pleosporineae</taxon>
        <taxon>Phaeosphaeriaceae</taxon>
        <taxon>Parastagonospora</taxon>
    </lineage>
</organism>
<sequence length="114" mass="12844">MCANGRSCSFIRWDVQQGNLKAQPCKIQSATCRYCNSSNARVNVTQPLSVRHRRLERSWRSHAEDLVGVASCMTRFLWWKRASVRASAHGSSTEVESHLAPPLQLCGVHAWCLC</sequence>
<dbReference type="Proteomes" id="UP000663193">
    <property type="component" value="Chromosome 9"/>
</dbReference>
<evidence type="ECO:0000313" key="2">
    <source>
        <dbReference type="Proteomes" id="UP000663193"/>
    </source>
</evidence>
<evidence type="ECO:0000313" key="1">
    <source>
        <dbReference type="EMBL" id="QRC99432.1"/>
    </source>
</evidence>
<dbReference type="VEuPathDB" id="FungiDB:JI435_308930"/>
<gene>
    <name evidence="1" type="ORF">JI435_308930</name>
</gene>
<protein>
    <submittedName>
        <fullName evidence="1">Uncharacterized protein</fullName>
    </submittedName>
</protein>
<dbReference type="EMBL" id="CP069031">
    <property type="protein sequence ID" value="QRC99432.1"/>
    <property type="molecule type" value="Genomic_DNA"/>
</dbReference>
<proteinExistence type="predicted"/>
<dbReference type="AlphaFoldDB" id="A0A7U2I4U5"/>